<dbReference type="InterPro" id="IPR031657">
    <property type="entry name" value="REPA_OB_2"/>
</dbReference>
<keyword evidence="8 9" id="KW-0539">Nucleus</keyword>
<evidence type="ECO:0000256" key="8">
    <source>
        <dbReference type="ARBA" id="ARBA00023242"/>
    </source>
</evidence>
<dbReference type="FunFam" id="2.40.50.140:FF:000117">
    <property type="entry name" value="Replication protein A subunit"/>
    <property type="match status" value="1"/>
</dbReference>
<feature type="compositionally biased region" description="Basic and acidic residues" evidence="10">
    <location>
        <begin position="139"/>
        <end position="149"/>
    </location>
</feature>
<comment type="subcellular location">
    <subcellularLocation>
        <location evidence="1 9">Nucleus</location>
    </subcellularLocation>
</comment>
<evidence type="ECO:0000259" key="11">
    <source>
        <dbReference type="Pfam" id="PF01336"/>
    </source>
</evidence>
<dbReference type="Pfam" id="PF01336">
    <property type="entry name" value="tRNA_anti-codon"/>
    <property type="match status" value="1"/>
</dbReference>
<keyword evidence="5 9" id="KW-0863">Zinc-finger</keyword>
<keyword evidence="3 9" id="KW-0235">DNA replication</keyword>
<dbReference type="CDD" id="cd04476">
    <property type="entry name" value="RPA1_DBD_C"/>
    <property type="match status" value="1"/>
</dbReference>
<dbReference type="EMBL" id="KE124198">
    <property type="protein sequence ID" value="EPB81205.1"/>
    <property type="molecule type" value="Genomic_DNA"/>
</dbReference>
<dbReference type="GO" id="GO:0008270">
    <property type="term" value="F:zinc ion binding"/>
    <property type="evidence" value="ECO:0007669"/>
    <property type="project" value="UniProtKB-KW"/>
</dbReference>
<evidence type="ECO:0000256" key="6">
    <source>
        <dbReference type="ARBA" id="ARBA00022833"/>
    </source>
</evidence>
<dbReference type="InterPro" id="IPR004365">
    <property type="entry name" value="NA-bd_OB_tRNA"/>
</dbReference>
<dbReference type="SUPFAM" id="SSF50249">
    <property type="entry name" value="Nucleic acid-binding proteins"/>
    <property type="match status" value="4"/>
</dbReference>
<dbReference type="STRING" id="1220926.S2JN47"/>
<dbReference type="GO" id="GO:0006310">
    <property type="term" value="P:DNA recombination"/>
    <property type="evidence" value="ECO:0007669"/>
    <property type="project" value="InterPro"/>
</dbReference>
<dbReference type="Proteomes" id="UP000014254">
    <property type="component" value="Unassembled WGS sequence"/>
</dbReference>
<dbReference type="FunFam" id="2.40.50.140:FF:000090">
    <property type="entry name" value="Replication protein A subunit"/>
    <property type="match status" value="1"/>
</dbReference>
<evidence type="ECO:0000256" key="5">
    <source>
        <dbReference type="ARBA" id="ARBA00022771"/>
    </source>
</evidence>
<dbReference type="eggNOG" id="KOG0851">
    <property type="taxonomic scope" value="Eukaryota"/>
</dbReference>
<evidence type="ECO:0000259" key="14">
    <source>
        <dbReference type="Pfam" id="PF16900"/>
    </source>
</evidence>
<sequence>MSLSTGAIKVLYNDEKSNPLYTDPTVQIINIKAVTVQGGIRHRVIISDGVNFMQAMLAQQHSPLVDQEQIKRHSIITLKEWVCNPLQNRKILILLNFDVVQVDVDAKIGAPASLENSSSAATASNSNSPSSPASSSVKQETKQEPRNDHSSNFSSGTAANMALDANVTGISNLNPYQTRWHIKARVTQKSDIKKWHNSKSDGQLFSVHLLDSSGEIKATIFTDQVDRFYNLLEEGKVYYISKARVTMARKQFSTLNNEYELIFENGTEIQACEEASNIPKVKYNFVKIADIDRYQKDSNCDVLGVVTEDMGVSEIVTKTTGRPIKKREITLADDSLKTIRLTLWGAQAEQFDASGSPVIACKGVRVNDFNGRSLSLGASSILKISPDIPEATRLQQWYTEKGASSQFNSYSGMVGVSGEGITKRSKISLQEAKDENLGKGDKADYFEFRGTVVFIKTENFAYPGCPECKKKITLESNGWRCEKCQKTYASPDYRYILTLSVEDATSQIYMNVFDDQGNTLMGMSANELTALRETDATASQVAFNKSLFQSYNLKVRAKQETYNDITRTKYTCIELNPVDYVKESYEIVASIEKLMNV</sequence>
<dbReference type="Gene3D" id="2.40.50.140">
    <property type="entry name" value="Nucleic acid-binding proteins"/>
    <property type="match status" value="4"/>
</dbReference>
<evidence type="ECO:0000259" key="12">
    <source>
        <dbReference type="Pfam" id="PF04057"/>
    </source>
</evidence>
<gene>
    <name evidence="15" type="ORF">HMPREF1544_12091</name>
</gene>
<dbReference type="GO" id="GO:0000781">
    <property type="term" value="C:chromosome, telomeric region"/>
    <property type="evidence" value="ECO:0007669"/>
    <property type="project" value="UniProtKB-ARBA"/>
</dbReference>
<evidence type="ECO:0000256" key="4">
    <source>
        <dbReference type="ARBA" id="ARBA00022723"/>
    </source>
</evidence>
<dbReference type="PANTHER" id="PTHR47165">
    <property type="entry name" value="OS03G0429900 PROTEIN"/>
    <property type="match status" value="1"/>
</dbReference>
<dbReference type="Pfam" id="PF04057">
    <property type="entry name" value="Rep-A_N"/>
    <property type="match status" value="1"/>
</dbReference>
<evidence type="ECO:0000256" key="10">
    <source>
        <dbReference type="SAM" id="MobiDB-lite"/>
    </source>
</evidence>
<dbReference type="CDD" id="cd04474">
    <property type="entry name" value="RPA1_DBD_A"/>
    <property type="match status" value="1"/>
</dbReference>
<keyword evidence="7 9" id="KW-0238">DNA-binding</keyword>
<dbReference type="VEuPathDB" id="FungiDB:HMPREF1544_12091"/>
<evidence type="ECO:0000259" key="13">
    <source>
        <dbReference type="Pfam" id="PF08646"/>
    </source>
</evidence>
<feature type="compositionally biased region" description="Low complexity" evidence="10">
    <location>
        <begin position="116"/>
        <end position="136"/>
    </location>
</feature>
<comment type="similarity">
    <text evidence="2 9">Belongs to the replication factor A protein 1 family.</text>
</comment>
<evidence type="ECO:0000256" key="7">
    <source>
        <dbReference type="ARBA" id="ARBA00023125"/>
    </source>
</evidence>
<evidence type="ECO:0000256" key="1">
    <source>
        <dbReference type="ARBA" id="ARBA00004123"/>
    </source>
</evidence>
<dbReference type="GO" id="GO:0006281">
    <property type="term" value="P:DNA repair"/>
    <property type="evidence" value="ECO:0007669"/>
    <property type="project" value="InterPro"/>
</dbReference>
<dbReference type="OrthoDB" id="1751331at2759"/>
<dbReference type="CDD" id="cd04475">
    <property type="entry name" value="RPA1_DBD_B"/>
    <property type="match status" value="1"/>
</dbReference>
<dbReference type="GO" id="GO:0006260">
    <property type="term" value="P:DNA replication"/>
    <property type="evidence" value="ECO:0007669"/>
    <property type="project" value="UniProtKB-KW"/>
</dbReference>
<keyword evidence="6 9" id="KW-0862">Zinc</keyword>
<accession>S2JN47</accession>
<dbReference type="AlphaFoldDB" id="S2JN47"/>
<dbReference type="GO" id="GO:0003677">
    <property type="term" value="F:DNA binding"/>
    <property type="evidence" value="ECO:0007669"/>
    <property type="project" value="UniProtKB-KW"/>
</dbReference>
<feature type="domain" description="OB" evidence="11">
    <location>
        <begin position="181"/>
        <end position="261"/>
    </location>
</feature>
<dbReference type="NCBIfam" id="TIGR00617">
    <property type="entry name" value="rpa1"/>
    <property type="match status" value="1"/>
</dbReference>
<dbReference type="InterPro" id="IPR004591">
    <property type="entry name" value="Rfa1"/>
</dbReference>
<dbReference type="GO" id="GO:0007004">
    <property type="term" value="P:telomere maintenance via telomerase"/>
    <property type="evidence" value="ECO:0007669"/>
    <property type="project" value="UniProtKB-ARBA"/>
</dbReference>
<dbReference type="FunFam" id="2.40.50.140:FF:000064">
    <property type="entry name" value="Replication protein A subunit"/>
    <property type="match status" value="1"/>
</dbReference>
<dbReference type="FunCoup" id="S2JN47">
    <property type="interactions" value="884"/>
</dbReference>
<dbReference type="Pfam" id="PF16900">
    <property type="entry name" value="REPA_OB_2"/>
    <property type="match status" value="1"/>
</dbReference>
<feature type="domain" description="Replication factor A C-terminal" evidence="13">
    <location>
        <begin position="445"/>
        <end position="585"/>
    </location>
</feature>
<organism evidence="15 16">
    <name type="scientific">Mucor circinelloides f. circinelloides (strain 1006PhL)</name>
    <name type="common">Mucormycosis agent</name>
    <name type="synonym">Calyptromyces circinelloides</name>
    <dbReference type="NCBI Taxonomy" id="1220926"/>
    <lineage>
        <taxon>Eukaryota</taxon>
        <taxon>Fungi</taxon>
        <taxon>Fungi incertae sedis</taxon>
        <taxon>Mucoromycota</taxon>
        <taxon>Mucoromycotina</taxon>
        <taxon>Mucoromycetes</taxon>
        <taxon>Mucorales</taxon>
        <taxon>Mucorineae</taxon>
        <taxon>Mucoraceae</taxon>
        <taxon>Mucor</taxon>
    </lineage>
</organism>
<dbReference type="PANTHER" id="PTHR47165:SF4">
    <property type="entry name" value="OS03G0429900 PROTEIN"/>
    <property type="match status" value="1"/>
</dbReference>
<dbReference type="InterPro" id="IPR047192">
    <property type="entry name" value="Euk_RPA1_DBD_C"/>
</dbReference>
<feature type="region of interest" description="Disordered" evidence="10">
    <location>
        <begin position="113"/>
        <end position="156"/>
    </location>
</feature>
<dbReference type="InParanoid" id="S2JN47"/>
<dbReference type="InterPro" id="IPR007199">
    <property type="entry name" value="Rep_factor-A_N"/>
</dbReference>
<comment type="subunit">
    <text evidence="9">Component of the heterotrimeric canonical replication protein A complex (RPA).</text>
</comment>
<dbReference type="CDD" id="cd04477">
    <property type="entry name" value="RPA1N"/>
    <property type="match status" value="1"/>
</dbReference>
<dbReference type="Pfam" id="PF08646">
    <property type="entry name" value="Rep_fac-A_C"/>
    <property type="match status" value="1"/>
</dbReference>
<dbReference type="GO" id="GO:0005662">
    <property type="term" value="C:DNA replication factor A complex"/>
    <property type="evidence" value="ECO:0007669"/>
    <property type="project" value="UniProtKB-ARBA"/>
</dbReference>
<comment type="function">
    <text evidence="9">As part of the replication protein A (RPA/RP-A), a single-stranded DNA-binding heterotrimeric complex, may play an essential role in DNA replication, recombination and repair. Binds and stabilizes single-stranded DNA intermediates, preventing complementary DNA reannealing and recruiting different proteins involved in DNA metabolism.</text>
</comment>
<feature type="domain" description="Replication factor-A protein 1 N-terminal" evidence="12">
    <location>
        <begin position="3"/>
        <end position="101"/>
    </location>
</feature>
<keyword evidence="4 9" id="KW-0479">Metal-binding</keyword>
<protein>
    <recommendedName>
        <fullName evidence="9">Replication protein A subunit</fullName>
    </recommendedName>
</protein>
<evidence type="ECO:0000256" key="9">
    <source>
        <dbReference type="RuleBase" id="RU364130"/>
    </source>
</evidence>
<keyword evidence="16" id="KW-1185">Reference proteome</keyword>
<reference evidence="16" key="1">
    <citation type="submission" date="2013-05" db="EMBL/GenBank/DDBJ databases">
        <title>The Genome sequence of Mucor circinelloides f. circinelloides 1006PhL.</title>
        <authorList>
            <consortium name="The Broad Institute Genomics Platform"/>
            <person name="Cuomo C."/>
            <person name="Earl A."/>
            <person name="Findley K."/>
            <person name="Lee S.C."/>
            <person name="Walker B."/>
            <person name="Young S."/>
            <person name="Zeng Q."/>
            <person name="Gargeya S."/>
            <person name="Fitzgerald M."/>
            <person name="Haas B."/>
            <person name="Abouelleil A."/>
            <person name="Allen A.W."/>
            <person name="Alvarado L."/>
            <person name="Arachchi H.M."/>
            <person name="Berlin A.M."/>
            <person name="Chapman S.B."/>
            <person name="Gainer-Dewar J."/>
            <person name="Goldberg J."/>
            <person name="Griggs A."/>
            <person name="Gujja S."/>
            <person name="Hansen M."/>
            <person name="Howarth C."/>
            <person name="Imamovic A."/>
            <person name="Ireland A."/>
            <person name="Larimer J."/>
            <person name="McCowan C."/>
            <person name="Murphy C."/>
            <person name="Pearson M."/>
            <person name="Poon T.W."/>
            <person name="Priest M."/>
            <person name="Roberts A."/>
            <person name="Saif S."/>
            <person name="Shea T."/>
            <person name="Sisk P."/>
            <person name="Sykes S."/>
            <person name="Wortman J."/>
            <person name="Nusbaum C."/>
            <person name="Birren B."/>
        </authorList>
    </citation>
    <scope>NUCLEOTIDE SEQUENCE [LARGE SCALE GENOMIC DNA]</scope>
    <source>
        <strain evidence="16">1006PhL</strain>
    </source>
</reference>
<dbReference type="InterPro" id="IPR013955">
    <property type="entry name" value="Rep_factor-A_C"/>
</dbReference>
<dbReference type="FunFam" id="2.40.50.140:FF:000041">
    <property type="entry name" value="Replication protein A subunit"/>
    <property type="match status" value="1"/>
</dbReference>
<feature type="domain" description="Replication protein A OB" evidence="14">
    <location>
        <begin position="288"/>
        <end position="384"/>
    </location>
</feature>
<name>S2JN47_MUCC1</name>
<evidence type="ECO:0000313" key="15">
    <source>
        <dbReference type="EMBL" id="EPB81205.1"/>
    </source>
</evidence>
<evidence type="ECO:0000256" key="3">
    <source>
        <dbReference type="ARBA" id="ARBA00022705"/>
    </source>
</evidence>
<dbReference type="OMA" id="DQCDAFY"/>
<evidence type="ECO:0000313" key="16">
    <source>
        <dbReference type="Proteomes" id="UP000014254"/>
    </source>
</evidence>
<proteinExistence type="inferred from homology"/>
<evidence type="ECO:0000256" key="2">
    <source>
        <dbReference type="ARBA" id="ARBA00005690"/>
    </source>
</evidence>
<dbReference type="InterPro" id="IPR012340">
    <property type="entry name" value="NA-bd_OB-fold"/>
</dbReference>